<sequence>MSNPCAVTVPLSRIGRIQIYVNTQRRTLTQIMRETGADYGLNGTLYNMRTLAVNCHLKVDGKVLASPAYTVAGYAWDQGPDIRMDALPDSAHNYIACTPLIVSGKALSKLTYDPGQGGKRGRSAIGIKGDRLALYCSRDGSAAARTPEALRDDLARAGWTSAVMLDSGGSSQCDFQGQRITSSRRVQHYILVYLNDNEPEGGKPMVEINAYSKAQDGSKKLSTNFKVSEFACSDGSDAVLVAPRLVMVLQSIRSHFGAPVTIHSAYRTPQYNTKVGGVAHSQHCYGTAADISVKGKTPAQVAAYAREIMPDWGGVGIYAKQGFAHIDVREARADWTG</sequence>
<dbReference type="EMBL" id="BK016135">
    <property type="protein sequence ID" value="DAF97629.1"/>
    <property type="molecule type" value="Genomic_DNA"/>
</dbReference>
<dbReference type="Gene3D" id="3.30.1380.10">
    <property type="match status" value="1"/>
</dbReference>
<dbReference type="InterPro" id="IPR013230">
    <property type="entry name" value="Peptidase_M15A_C"/>
</dbReference>
<dbReference type="InterPro" id="IPR009045">
    <property type="entry name" value="Zn_M74/Hedgehog-like"/>
</dbReference>
<protein>
    <submittedName>
        <fullName evidence="2">Peptidase</fullName>
    </submittedName>
</protein>
<proteinExistence type="predicted"/>
<evidence type="ECO:0000313" key="2">
    <source>
        <dbReference type="EMBL" id="DAF97629.1"/>
    </source>
</evidence>
<dbReference type="SUPFAM" id="SSF55166">
    <property type="entry name" value="Hedgehog/DD-peptidase"/>
    <property type="match status" value="1"/>
</dbReference>
<accession>A0A8S5UT36</accession>
<organism evidence="2">
    <name type="scientific">Siphoviridae sp. ct4fm14</name>
    <dbReference type="NCBI Taxonomy" id="2825331"/>
    <lineage>
        <taxon>Viruses</taxon>
        <taxon>Duplodnaviria</taxon>
        <taxon>Heunggongvirae</taxon>
        <taxon>Uroviricota</taxon>
        <taxon>Caudoviricetes</taxon>
    </lineage>
</organism>
<name>A0A8S5UT36_9CAUD</name>
<evidence type="ECO:0000259" key="1">
    <source>
        <dbReference type="Pfam" id="PF08291"/>
    </source>
</evidence>
<feature type="domain" description="Peptidase M15A C-terminal" evidence="1">
    <location>
        <begin position="224"/>
        <end position="327"/>
    </location>
</feature>
<reference evidence="2" key="1">
    <citation type="journal article" date="2021" name="Proc. Natl. Acad. Sci. U.S.A.">
        <title>A Catalog of Tens of Thousands of Viruses from Human Metagenomes Reveals Hidden Associations with Chronic Diseases.</title>
        <authorList>
            <person name="Tisza M.J."/>
            <person name="Buck C.B."/>
        </authorList>
    </citation>
    <scope>NUCLEOTIDE SEQUENCE</scope>
    <source>
        <strain evidence="2">Ct4fm14</strain>
    </source>
</reference>
<dbReference type="Pfam" id="PF08291">
    <property type="entry name" value="Peptidase_M15_3"/>
    <property type="match status" value="1"/>
</dbReference>